<keyword evidence="3" id="KW-1185">Reference proteome</keyword>
<dbReference type="PANTHER" id="PTHR42828:SF3">
    <property type="entry name" value="THREONYLCARBAMOYL-AMP SYNTHASE"/>
    <property type="match status" value="1"/>
</dbReference>
<dbReference type="EMBL" id="AP028947">
    <property type="protein sequence ID" value="BET25765.1"/>
    <property type="molecule type" value="Genomic_DNA"/>
</dbReference>
<proteinExistence type="predicted"/>
<sequence length="218" mass="23706">MPQLFNVHPENPQARLCKQAADLINGGGIAAIPTDSCYALVCHMDDKNAVERLRRLKGISEKQHLALLCKDLSELGSYAKVNNVQYRLLKSVFPGPYTFILEATKEVPKRLSHPSKKSIGLRVPAHAVVQAILEHTEGALIATTLQMPGMEEPARSGWEAQEAVGNDVDLIVDDGEYCGAFPTTVIDWTGEDPVVVRVGAGPLTGSLEPVNIEEQDEL</sequence>
<dbReference type="KEGG" id="lto:RGQ30_12660"/>
<dbReference type="InterPro" id="IPR006070">
    <property type="entry name" value="Sua5-like_dom"/>
</dbReference>
<dbReference type="Gene3D" id="3.90.870.10">
    <property type="entry name" value="DHBP synthase"/>
    <property type="match status" value="1"/>
</dbReference>
<protein>
    <submittedName>
        <fullName evidence="2">L-threonylcarbamoyladenylate synthase</fullName>
    </submittedName>
</protein>
<organism evidence="2 3">
    <name type="scientific">Limnobacter thiooxidans</name>
    <dbReference type="NCBI Taxonomy" id="131080"/>
    <lineage>
        <taxon>Bacteria</taxon>
        <taxon>Pseudomonadati</taxon>
        <taxon>Pseudomonadota</taxon>
        <taxon>Betaproteobacteria</taxon>
        <taxon>Burkholderiales</taxon>
        <taxon>Burkholderiaceae</taxon>
        <taxon>Limnobacter</taxon>
    </lineage>
</organism>
<evidence type="ECO:0000259" key="1">
    <source>
        <dbReference type="PROSITE" id="PS51163"/>
    </source>
</evidence>
<dbReference type="Proteomes" id="UP001329151">
    <property type="component" value="Chromosome"/>
</dbReference>
<dbReference type="Pfam" id="PF01300">
    <property type="entry name" value="Sua5_yciO_yrdC"/>
    <property type="match status" value="1"/>
</dbReference>
<dbReference type="SUPFAM" id="SSF55821">
    <property type="entry name" value="YrdC/RibB"/>
    <property type="match status" value="1"/>
</dbReference>
<dbReference type="RefSeq" id="WP_130556706.1">
    <property type="nucleotide sequence ID" value="NZ_AP028947.1"/>
</dbReference>
<name>A0AA86MEC2_9BURK</name>
<evidence type="ECO:0000313" key="2">
    <source>
        <dbReference type="EMBL" id="BET25765.1"/>
    </source>
</evidence>
<reference evidence="2 3" key="1">
    <citation type="submission" date="2023-10" db="EMBL/GenBank/DDBJ databases">
        <title>Complete Genome Sequence of Limnobacter thiooxidans CS-K2T, Isolated from freshwater lake sediments in Bavaria, Germany.</title>
        <authorList>
            <person name="Naruki M."/>
            <person name="Watanabe A."/>
            <person name="Warashina T."/>
            <person name="Morita T."/>
            <person name="Arakawa K."/>
        </authorList>
    </citation>
    <scope>NUCLEOTIDE SEQUENCE [LARGE SCALE GENOMIC DNA]</scope>
    <source>
        <strain evidence="2 3">CS-K2</strain>
    </source>
</reference>
<dbReference type="InterPro" id="IPR052532">
    <property type="entry name" value="SUA5_domain"/>
</dbReference>
<dbReference type="InterPro" id="IPR017945">
    <property type="entry name" value="DHBP_synth_RibB-like_a/b_dom"/>
</dbReference>
<dbReference type="GO" id="GO:0003725">
    <property type="term" value="F:double-stranded RNA binding"/>
    <property type="evidence" value="ECO:0007669"/>
    <property type="project" value="InterPro"/>
</dbReference>
<gene>
    <name evidence="2" type="ORF">RGQ30_12660</name>
</gene>
<evidence type="ECO:0000313" key="3">
    <source>
        <dbReference type="Proteomes" id="UP001329151"/>
    </source>
</evidence>
<dbReference type="PROSITE" id="PS51163">
    <property type="entry name" value="YRDC"/>
    <property type="match status" value="1"/>
</dbReference>
<accession>A0AA86MEC2</accession>
<feature type="domain" description="YrdC-like" evidence="1">
    <location>
        <begin position="14"/>
        <end position="201"/>
    </location>
</feature>
<dbReference type="AlphaFoldDB" id="A0AA86MEC2"/>
<dbReference type="NCBIfam" id="TIGR00057">
    <property type="entry name" value="L-threonylcarbamoyladenylate synthase"/>
    <property type="match status" value="1"/>
</dbReference>
<dbReference type="PANTHER" id="PTHR42828">
    <property type="entry name" value="DHBP SYNTHASE RIBB-LIKE ALPHA/BETA DOMAIN-CONTAINING PROTEIN"/>
    <property type="match status" value="1"/>
</dbReference>